<evidence type="ECO:0000256" key="2">
    <source>
        <dbReference type="ARBA" id="ARBA00023043"/>
    </source>
</evidence>
<dbReference type="SUPFAM" id="SSF48403">
    <property type="entry name" value="Ankyrin repeat"/>
    <property type="match status" value="1"/>
</dbReference>
<dbReference type="PROSITE" id="PS50088">
    <property type="entry name" value="ANK_REPEAT"/>
    <property type="match status" value="2"/>
</dbReference>
<keyword evidence="4" id="KW-1133">Transmembrane helix</keyword>
<protein>
    <submittedName>
        <fullName evidence="5">Ankyrin</fullName>
    </submittedName>
</protein>
<keyword evidence="2 3" id="KW-0040">ANK repeat</keyword>
<dbReference type="SMART" id="SM00248">
    <property type="entry name" value="ANK"/>
    <property type="match status" value="4"/>
</dbReference>
<evidence type="ECO:0000256" key="3">
    <source>
        <dbReference type="PROSITE-ProRule" id="PRU00023"/>
    </source>
</evidence>
<dbReference type="PANTHER" id="PTHR24171">
    <property type="entry name" value="ANKYRIN REPEAT DOMAIN-CONTAINING PROTEIN 39-RELATED"/>
    <property type="match status" value="1"/>
</dbReference>
<evidence type="ECO:0000256" key="1">
    <source>
        <dbReference type="ARBA" id="ARBA00022737"/>
    </source>
</evidence>
<keyword evidence="4" id="KW-0472">Membrane</keyword>
<dbReference type="Gene3D" id="1.25.40.20">
    <property type="entry name" value="Ankyrin repeat-containing domain"/>
    <property type="match status" value="1"/>
</dbReference>
<evidence type="ECO:0000313" key="5">
    <source>
        <dbReference type="EMBL" id="BBM41123.1"/>
    </source>
</evidence>
<feature type="repeat" description="ANK" evidence="3">
    <location>
        <begin position="189"/>
        <end position="221"/>
    </location>
</feature>
<evidence type="ECO:0000256" key="4">
    <source>
        <dbReference type="SAM" id="Phobius"/>
    </source>
</evidence>
<reference evidence="5 6" key="1">
    <citation type="submission" date="2019-07" db="EMBL/GenBank/DDBJ databases">
        <title>Complete Genome Sequence of Leptotrichia shahii Strain JCM 16776.</title>
        <authorList>
            <person name="Watanabe S."/>
            <person name="Cui L."/>
        </authorList>
    </citation>
    <scope>NUCLEOTIDE SEQUENCE [LARGE SCALE GENOMIC DNA]</scope>
    <source>
        <strain evidence="5 6">JCM16776</strain>
    </source>
</reference>
<dbReference type="KEGG" id="lsz:JCM16776_1344"/>
<dbReference type="AlphaFoldDB" id="A0A510JU82"/>
<feature type="transmembrane region" description="Helical" evidence="4">
    <location>
        <begin position="12"/>
        <end position="30"/>
    </location>
</feature>
<gene>
    <name evidence="5" type="ORF">JCM16776_1344</name>
</gene>
<dbReference type="RefSeq" id="WP_018449679.1">
    <property type="nucleotide sequence ID" value="NZ_AP019827.1"/>
</dbReference>
<dbReference type="OrthoDB" id="79797at2"/>
<dbReference type="Pfam" id="PF00023">
    <property type="entry name" value="Ank"/>
    <property type="match status" value="1"/>
</dbReference>
<sequence length="254" mass="28953">MINFFLFKGNKIIFVIILLLFSQMIFPITFKYNTGENLVIKKKEEDAREKQIKLLFEAIRKHNNKYVQFYLATEKNIRTRKMLTDKYINRSAGVYGVNLSESSLIEGDGRLVDINSKSQDGYTPIVVAIEAKNHEILKLLIENGANLYERHPIFNRTTVGTAAYYENEEAVEMLLKKDPKLANIGSTVDGWTPLEDATLKANVKIVKILLQYGANPTITDKHGGTPMDMAVKFGKGEIVKILRDHIKANRSKYH</sequence>
<name>A0A510JU82_9FUSO</name>
<dbReference type="PROSITE" id="PS50297">
    <property type="entry name" value="ANK_REP_REGION"/>
    <property type="match status" value="2"/>
</dbReference>
<dbReference type="STRING" id="1122172.GCA_000373045_00066"/>
<keyword evidence="4" id="KW-0812">Transmembrane</keyword>
<feature type="repeat" description="ANK" evidence="3">
    <location>
        <begin position="120"/>
        <end position="152"/>
    </location>
</feature>
<keyword evidence="6" id="KW-1185">Reference proteome</keyword>
<organism evidence="5 6">
    <name type="scientific">Leptotrichia shahii</name>
    <dbReference type="NCBI Taxonomy" id="157691"/>
    <lineage>
        <taxon>Bacteria</taxon>
        <taxon>Fusobacteriati</taxon>
        <taxon>Fusobacteriota</taxon>
        <taxon>Fusobacteriia</taxon>
        <taxon>Fusobacteriales</taxon>
        <taxon>Leptotrichiaceae</taxon>
        <taxon>Leptotrichia</taxon>
    </lineage>
</organism>
<dbReference type="Proteomes" id="UP000322617">
    <property type="component" value="Chromosome"/>
</dbReference>
<proteinExistence type="predicted"/>
<keyword evidence="1" id="KW-0677">Repeat</keyword>
<evidence type="ECO:0000313" key="6">
    <source>
        <dbReference type="Proteomes" id="UP000322617"/>
    </source>
</evidence>
<dbReference type="InterPro" id="IPR002110">
    <property type="entry name" value="Ankyrin_rpt"/>
</dbReference>
<accession>A0A510JU82</accession>
<dbReference type="Pfam" id="PF12796">
    <property type="entry name" value="Ank_2"/>
    <property type="match status" value="1"/>
</dbReference>
<dbReference type="EMBL" id="AP019827">
    <property type="protein sequence ID" value="BBM41123.1"/>
    <property type="molecule type" value="Genomic_DNA"/>
</dbReference>
<dbReference type="InterPro" id="IPR036770">
    <property type="entry name" value="Ankyrin_rpt-contain_sf"/>
</dbReference>